<sequence>MNRLTGSITSLTKLLTNLTVSSSLVINNTTKCVVPRICMSQVSCISTTPKNNDLMEFFDAEKYWGAKVVKVGRSWLKDELRLKSNEDLHKLWYILLKEKNMLLTMEHACKEAFEYFPSPERLDKVEESMENLETVVRERNIAYHQLETGESGERKARIHVMPQFMNTSWQKRHIFRFGGRAVAKFRRRYHEKLFLEKRKARQREQNAVKLILQQNKDVDMDAIKEKYPSVDLERLKHTKYAQGHFIRHFK</sequence>
<keyword evidence="4" id="KW-0496">Mitochondrion</keyword>
<dbReference type="Gene3D" id="6.10.330.20">
    <property type="match status" value="1"/>
</dbReference>
<gene>
    <name evidence="7" type="ORF">HCN44_004309</name>
</gene>
<dbReference type="Proteomes" id="UP000639338">
    <property type="component" value="Unassembled WGS sequence"/>
</dbReference>
<dbReference type="GO" id="GO:0005762">
    <property type="term" value="C:mitochondrial large ribosomal subunit"/>
    <property type="evidence" value="ECO:0007669"/>
    <property type="project" value="TreeGrafter"/>
</dbReference>
<dbReference type="InterPro" id="IPR038340">
    <property type="entry name" value="MRP-L47_sf"/>
</dbReference>
<comment type="subcellular location">
    <subcellularLocation>
        <location evidence="1">Mitochondrion</location>
    </subcellularLocation>
</comment>
<evidence type="ECO:0000256" key="1">
    <source>
        <dbReference type="ARBA" id="ARBA00004173"/>
    </source>
</evidence>
<proteinExistence type="inferred from homology"/>
<protein>
    <recommendedName>
        <fullName evidence="6">Large ribosomal subunit protein uL29m</fullName>
    </recommendedName>
</protein>
<dbReference type="GO" id="GO:0003735">
    <property type="term" value="F:structural constituent of ribosome"/>
    <property type="evidence" value="ECO:0007669"/>
    <property type="project" value="InterPro"/>
</dbReference>
<name>A0A834Y0C8_APHGI</name>
<keyword evidence="8" id="KW-1185">Reference proteome</keyword>
<evidence type="ECO:0000256" key="6">
    <source>
        <dbReference type="ARBA" id="ARBA00035289"/>
    </source>
</evidence>
<evidence type="ECO:0000256" key="5">
    <source>
        <dbReference type="ARBA" id="ARBA00023274"/>
    </source>
</evidence>
<dbReference type="OrthoDB" id="270763at2759"/>
<keyword evidence="5" id="KW-0687">Ribonucleoprotein</keyword>
<dbReference type="AlphaFoldDB" id="A0A834Y0C8"/>
<dbReference type="GO" id="GO:0032543">
    <property type="term" value="P:mitochondrial translation"/>
    <property type="evidence" value="ECO:0007669"/>
    <property type="project" value="TreeGrafter"/>
</dbReference>
<comment type="caution">
    <text evidence="7">The sequence shown here is derived from an EMBL/GenBank/DDBJ whole genome shotgun (WGS) entry which is preliminary data.</text>
</comment>
<accession>A0A834Y0C8</accession>
<dbReference type="EMBL" id="JACMRX010000002">
    <property type="protein sequence ID" value="KAF7994837.1"/>
    <property type="molecule type" value="Genomic_DNA"/>
</dbReference>
<dbReference type="PANTHER" id="PTHR21183:SF18">
    <property type="entry name" value="LARGE RIBOSOMAL SUBUNIT PROTEIN UL29M"/>
    <property type="match status" value="1"/>
</dbReference>
<reference evidence="7 8" key="1">
    <citation type="submission" date="2020-08" db="EMBL/GenBank/DDBJ databases">
        <title>Aphidius gifuensis genome sequencing and assembly.</title>
        <authorList>
            <person name="Du Z."/>
        </authorList>
    </citation>
    <scope>NUCLEOTIDE SEQUENCE [LARGE SCALE GENOMIC DNA]</scope>
    <source>
        <strain evidence="7">YNYX2018</strain>
        <tissue evidence="7">Adults</tissue>
    </source>
</reference>
<organism evidence="7 8">
    <name type="scientific">Aphidius gifuensis</name>
    <name type="common">Parasitoid wasp</name>
    <dbReference type="NCBI Taxonomy" id="684658"/>
    <lineage>
        <taxon>Eukaryota</taxon>
        <taxon>Metazoa</taxon>
        <taxon>Ecdysozoa</taxon>
        <taxon>Arthropoda</taxon>
        <taxon>Hexapoda</taxon>
        <taxon>Insecta</taxon>
        <taxon>Pterygota</taxon>
        <taxon>Neoptera</taxon>
        <taxon>Endopterygota</taxon>
        <taxon>Hymenoptera</taxon>
        <taxon>Apocrita</taxon>
        <taxon>Ichneumonoidea</taxon>
        <taxon>Braconidae</taxon>
        <taxon>Aphidiinae</taxon>
        <taxon>Aphidius</taxon>
    </lineage>
</organism>
<dbReference type="InterPro" id="IPR010729">
    <property type="entry name" value="Ribosomal_uL29_mit"/>
</dbReference>
<evidence type="ECO:0000256" key="3">
    <source>
        <dbReference type="ARBA" id="ARBA00022980"/>
    </source>
</evidence>
<comment type="similarity">
    <text evidence="2">Belongs to the universal ribosomal protein uL29 family.</text>
</comment>
<evidence type="ECO:0000313" key="8">
    <source>
        <dbReference type="Proteomes" id="UP000639338"/>
    </source>
</evidence>
<evidence type="ECO:0000256" key="4">
    <source>
        <dbReference type="ARBA" id="ARBA00023128"/>
    </source>
</evidence>
<dbReference type="PANTHER" id="PTHR21183">
    <property type="entry name" value="RIBOSOMAL PROTEIN L47, MITOCHONDRIAL-RELATED"/>
    <property type="match status" value="1"/>
</dbReference>
<evidence type="ECO:0000313" key="7">
    <source>
        <dbReference type="EMBL" id="KAF7994837.1"/>
    </source>
</evidence>
<keyword evidence="3" id="KW-0689">Ribosomal protein</keyword>
<dbReference type="Pfam" id="PF06984">
    <property type="entry name" value="MRP-L47"/>
    <property type="match status" value="1"/>
</dbReference>
<evidence type="ECO:0000256" key="2">
    <source>
        <dbReference type="ARBA" id="ARBA00009254"/>
    </source>
</evidence>